<proteinExistence type="predicted"/>
<evidence type="ECO:0000313" key="2">
    <source>
        <dbReference type="EMBL" id="VFK11208.1"/>
    </source>
</evidence>
<protein>
    <submittedName>
        <fullName evidence="2">Uncharacterized protein</fullName>
    </submittedName>
</protein>
<gene>
    <name evidence="2" type="ORF">BECKLPF1236B_GA0070989_10213</name>
</gene>
<accession>A0A450W2B1</accession>
<organism evidence="2">
    <name type="scientific">Candidatus Kentrum sp. LPFa</name>
    <dbReference type="NCBI Taxonomy" id="2126335"/>
    <lineage>
        <taxon>Bacteria</taxon>
        <taxon>Pseudomonadati</taxon>
        <taxon>Pseudomonadota</taxon>
        <taxon>Gammaproteobacteria</taxon>
        <taxon>Candidatus Kentrum</taxon>
    </lineage>
</organism>
<feature type="transmembrane region" description="Helical" evidence="1">
    <location>
        <begin position="65"/>
        <end position="90"/>
    </location>
</feature>
<evidence type="ECO:0000256" key="1">
    <source>
        <dbReference type="SAM" id="Phobius"/>
    </source>
</evidence>
<keyword evidence="1" id="KW-1133">Transmembrane helix</keyword>
<feature type="transmembrane region" description="Helical" evidence="1">
    <location>
        <begin position="31"/>
        <end position="53"/>
    </location>
</feature>
<feature type="transmembrane region" description="Helical" evidence="1">
    <location>
        <begin position="146"/>
        <end position="165"/>
    </location>
</feature>
<sequence length="173" mass="19833">MTSDSLKWLLDHAIAAYEREWRNTEKLKDRIGFVLSIAITPFPGVLVYLVVNFKGKPLFSISNAIFFWAPWIIAAITLGISIGLLAHALLRGFLYARVPLPSEILPYFEQHPEPDKALKEGQDSLLKEYAASVKHNFQQNQKRYRFLLLSQRSAFLALVFIILALQKNSWVIF</sequence>
<name>A0A450W2B1_9GAMM</name>
<dbReference type="EMBL" id="CAADFK010000021">
    <property type="protein sequence ID" value="VFK11208.1"/>
    <property type="molecule type" value="Genomic_DNA"/>
</dbReference>
<keyword evidence="1" id="KW-0472">Membrane</keyword>
<reference evidence="2" key="1">
    <citation type="submission" date="2019-02" db="EMBL/GenBank/DDBJ databases">
        <authorList>
            <person name="Gruber-Vodicka R. H."/>
            <person name="Seah K. B. B."/>
        </authorList>
    </citation>
    <scope>NUCLEOTIDE SEQUENCE</scope>
    <source>
        <strain evidence="2">BECK_S313</strain>
    </source>
</reference>
<dbReference type="AlphaFoldDB" id="A0A450W2B1"/>
<keyword evidence="1" id="KW-0812">Transmembrane</keyword>